<gene>
    <name evidence="5" type="ORF">FBD94_19570</name>
</gene>
<dbReference type="SMART" id="SM00028">
    <property type="entry name" value="TPR"/>
    <property type="match status" value="2"/>
</dbReference>
<feature type="signal peptide" evidence="4">
    <location>
        <begin position="1"/>
        <end position="19"/>
    </location>
</feature>
<feature type="chain" id="PRO_5020655165" evidence="4">
    <location>
        <begin position="20"/>
        <end position="152"/>
    </location>
</feature>
<protein>
    <submittedName>
        <fullName evidence="5">Uncharacterized protein</fullName>
    </submittedName>
</protein>
<organism evidence="5 6">
    <name type="scientific">Pedobacter hiemivivus</name>
    <dbReference type="NCBI Taxonomy" id="2530454"/>
    <lineage>
        <taxon>Bacteria</taxon>
        <taxon>Pseudomonadati</taxon>
        <taxon>Bacteroidota</taxon>
        <taxon>Sphingobacteriia</taxon>
        <taxon>Sphingobacteriales</taxon>
        <taxon>Sphingobacteriaceae</taxon>
        <taxon>Pedobacter</taxon>
    </lineage>
</organism>
<evidence type="ECO:0000256" key="4">
    <source>
        <dbReference type="SAM" id="SignalP"/>
    </source>
</evidence>
<dbReference type="Pfam" id="PF00515">
    <property type="entry name" value="TPR_1"/>
    <property type="match status" value="1"/>
</dbReference>
<sequence>MKVALFLFILSFNYTASNAREMNNISRYSIETKFSDSSKAVRLYNKGLLFNKNKDFKKAYQSFDRAIALNANFAEAYLGRAVLKYKIASPFGMWDDFSMAIKLKPNFGEAYYERGLIKTFISGKSLSANNDGETDFKKATELGFNRKSSNFR</sequence>
<dbReference type="PANTHER" id="PTHR44858:SF1">
    <property type="entry name" value="UDP-N-ACETYLGLUCOSAMINE--PEPTIDE N-ACETYLGLUCOSAMINYLTRANSFERASE SPINDLY-RELATED"/>
    <property type="match status" value="1"/>
</dbReference>
<dbReference type="Gene3D" id="1.25.40.10">
    <property type="entry name" value="Tetratricopeptide repeat domain"/>
    <property type="match status" value="1"/>
</dbReference>
<evidence type="ECO:0000256" key="2">
    <source>
        <dbReference type="ARBA" id="ARBA00022803"/>
    </source>
</evidence>
<keyword evidence="2 3" id="KW-0802">TPR repeat</keyword>
<dbReference type="EMBL" id="SWDX01000008">
    <property type="protein sequence ID" value="TKC58149.1"/>
    <property type="molecule type" value="Genomic_DNA"/>
</dbReference>
<evidence type="ECO:0000256" key="1">
    <source>
        <dbReference type="ARBA" id="ARBA00022737"/>
    </source>
</evidence>
<dbReference type="PANTHER" id="PTHR44858">
    <property type="entry name" value="TETRATRICOPEPTIDE REPEAT PROTEIN 6"/>
    <property type="match status" value="1"/>
</dbReference>
<dbReference type="InterPro" id="IPR050498">
    <property type="entry name" value="Ycf3"/>
</dbReference>
<comment type="caution">
    <text evidence="5">The sequence shown here is derived from an EMBL/GenBank/DDBJ whole genome shotgun (WGS) entry which is preliminary data.</text>
</comment>
<dbReference type="InterPro" id="IPR019734">
    <property type="entry name" value="TPR_rpt"/>
</dbReference>
<dbReference type="SUPFAM" id="SSF48452">
    <property type="entry name" value="TPR-like"/>
    <property type="match status" value="1"/>
</dbReference>
<dbReference type="InterPro" id="IPR011990">
    <property type="entry name" value="TPR-like_helical_dom_sf"/>
</dbReference>
<dbReference type="Proteomes" id="UP000309594">
    <property type="component" value="Unassembled WGS sequence"/>
</dbReference>
<name>A0A4U1G5N3_9SPHI</name>
<evidence type="ECO:0000313" key="5">
    <source>
        <dbReference type="EMBL" id="TKC58149.1"/>
    </source>
</evidence>
<keyword evidence="4" id="KW-0732">Signal</keyword>
<proteinExistence type="predicted"/>
<evidence type="ECO:0000256" key="3">
    <source>
        <dbReference type="PROSITE-ProRule" id="PRU00339"/>
    </source>
</evidence>
<evidence type="ECO:0000313" key="6">
    <source>
        <dbReference type="Proteomes" id="UP000309594"/>
    </source>
</evidence>
<dbReference type="AlphaFoldDB" id="A0A4U1G5N3"/>
<dbReference type="PROSITE" id="PS50005">
    <property type="entry name" value="TPR"/>
    <property type="match status" value="1"/>
</dbReference>
<accession>A0A4U1G5N3</accession>
<feature type="repeat" description="TPR" evidence="3">
    <location>
        <begin position="40"/>
        <end position="73"/>
    </location>
</feature>
<reference evidence="5 6" key="1">
    <citation type="submission" date="2019-04" db="EMBL/GenBank/DDBJ databases">
        <title>Pedobacter sp. RP-1-16 sp. nov., isolated from Arctic soil.</title>
        <authorList>
            <person name="Dahal R.H."/>
            <person name="Kim D.-U."/>
        </authorList>
    </citation>
    <scope>NUCLEOTIDE SEQUENCE [LARGE SCALE GENOMIC DNA]</scope>
    <source>
        <strain evidence="5 6">RP-1-16</strain>
    </source>
</reference>
<keyword evidence="1" id="KW-0677">Repeat</keyword>